<sequence length="72" mass="7993">CGPCGNQSALTPEFTAHTPCSPACFRPRCVPERDLCKRVHGLSVHSSKAWKRPSCPWVGDGRVRWDGTAQWN</sequence>
<reference evidence="1" key="1">
    <citation type="submission" date="2012-11" db="EMBL/GenBank/DDBJ databases">
        <title>The Vampirome: Transcriptome and Proteome Analysis of the Submandibular and Accessory Glands of the Vampire Bat and Vector of Human Rabies, Desmodus rotundus.</title>
        <authorList>
            <person name="Francischetti I.M.B."/>
            <person name="Assumpcao T.C.F."/>
            <person name="Ma D."/>
            <person name="Vicente E.C."/>
            <person name="Ribeiro J.M.C."/>
        </authorList>
    </citation>
    <scope>NUCLEOTIDE SEQUENCE</scope>
    <source>
        <tissue evidence="1">Salivary gland</tissue>
    </source>
</reference>
<dbReference type="AlphaFoldDB" id="K9IPN5"/>
<dbReference type="EMBL" id="GABZ01003315">
    <property type="protein sequence ID" value="JAA50210.1"/>
    <property type="molecule type" value="mRNA"/>
</dbReference>
<evidence type="ECO:0000313" key="1">
    <source>
        <dbReference type="EMBL" id="JAA50210.1"/>
    </source>
</evidence>
<accession>K9IPN5</accession>
<proteinExistence type="evidence at transcript level"/>
<protein>
    <submittedName>
        <fullName evidence="1">Uncharacterized protein</fullName>
    </submittedName>
</protein>
<feature type="non-terminal residue" evidence="1">
    <location>
        <position position="72"/>
    </location>
</feature>
<feature type="non-terminal residue" evidence="1">
    <location>
        <position position="1"/>
    </location>
</feature>
<name>K9IPN5_DESRO</name>
<organism evidence="1">
    <name type="scientific">Desmodus rotundus</name>
    <name type="common">Vampire bat</name>
    <dbReference type="NCBI Taxonomy" id="9430"/>
    <lineage>
        <taxon>Eukaryota</taxon>
        <taxon>Metazoa</taxon>
        <taxon>Chordata</taxon>
        <taxon>Craniata</taxon>
        <taxon>Vertebrata</taxon>
        <taxon>Euteleostomi</taxon>
        <taxon>Mammalia</taxon>
        <taxon>Eutheria</taxon>
        <taxon>Laurasiatheria</taxon>
        <taxon>Chiroptera</taxon>
        <taxon>Yangochiroptera</taxon>
        <taxon>Phyllostomidae</taxon>
        <taxon>Desmodontinae</taxon>
        <taxon>Desmodus</taxon>
    </lineage>
</organism>